<dbReference type="PANTHER" id="PTHR35526">
    <property type="entry name" value="ANTI-SIGMA-F FACTOR RSBW-RELATED"/>
    <property type="match status" value="1"/>
</dbReference>
<evidence type="ECO:0000259" key="6">
    <source>
        <dbReference type="Pfam" id="PF13581"/>
    </source>
</evidence>
<evidence type="ECO:0000256" key="2">
    <source>
        <dbReference type="ARBA" id="ARBA00022679"/>
    </source>
</evidence>
<feature type="domain" description="Histidine kinase/HSP90-like ATPase" evidence="6">
    <location>
        <begin position="23"/>
        <end position="127"/>
    </location>
</feature>
<dbReference type="RefSeq" id="WP_193537020.1">
    <property type="nucleotide sequence ID" value="NZ_JADCLJ010000020.1"/>
</dbReference>
<keyword evidence="2" id="KW-0808">Transferase</keyword>
<proteinExistence type="predicted"/>
<dbReference type="SUPFAM" id="SSF55874">
    <property type="entry name" value="ATPase domain of HSP90 chaperone/DNA topoisomerase II/histidine kinase"/>
    <property type="match status" value="1"/>
</dbReference>
<keyword evidence="4" id="KW-0418">Kinase</keyword>
<dbReference type="Proteomes" id="UP001516662">
    <property type="component" value="Unassembled WGS sequence"/>
</dbReference>
<evidence type="ECO:0000313" key="8">
    <source>
        <dbReference type="Proteomes" id="UP001516662"/>
    </source>
</evidence>
<reference evidence="7 8" key="1">
    <citation type="submission" date="2020-10" db="EMBL/GenBank/DDBJ databases">
        <title>Bacillus sp. HD4P25, an endophyte from a halophyte.</title>
        <authorList>
            <person name="Sun J.-Q."/>
        </authorList>
    </citation>
    <scope>NUCLEOTIDE SEQUENCE [LARGE SCALE GENOMIC DNA]</scope>
    <source>
        <strain evidence="7 8">YIM 93174</strain>
    </source>
</reference>
<dbReference type="Gene3D" id="3.30.565.10">
    <property type="entry name" value="Histidine kinase-like ATPase, C-terminal domain"/>
    <property type="match status" value="1"/>
</dbReference>
<evidence type="ECO:0000313" key="7">
    <source>
        <dbReference type="EMBL" id="MBE4908928.1"/>
    </source>
</evidence>
<dbReference type="PANTHER" id="PTHR35526:SF3">
    <property type="entry name" value="ANTI-SIGMA-F FACTOR RSBW"/>
    <property type="match status" value="1"/>
</dbReference>
<organism evidence="7 8">
    <name type="scientific">Litchfieldia luteola</name>
    <dbReference type="NCBI Taxonomy" id="682179"/>
    <lineage>
        <taxon>Bacteria</taxon>
        <taxon>Bacillati</taxon>
        <taxon>Bacillota</taxon>
        <taxon>Bacilli</taxon>
        <taxon>Bacillales</taxon>
        <taxon>Bacillaceae</taxon>
        <taxon>Litchfieldia</taxon>
    </lineage>
</organism>
<dbReference type="Pfam" id="PF13581">
    <property type="entry name" value="HATPase_c_2"/>
    <property type="match status" value="1"/>
</dbReference>
<keyword evidence="3" id="KW-0547">Nucleotide-binding</keyword>
<protein>
    <submittedName>
        <fullName evidence="7">ATP-binding protein</fullName>
    </submittedName>
</protein>
<name>A0ABR9QK96_9BACI</name>
<sequence>MRKHQSSIINENDILLALSSTNQLIKSLPFSEIDRQKVFVSISELTRNVIMHAKGTGEFICEVNDKGVTIIVKDRGIGIKSISDVMSGIKNPNSQGLGLGLLGVKRLMDEFYIKSSEEGGTTVIVTKWINQQRRK</sequence>
<dbReference type="InterPro" id="IPR050267">
    <property type="entry name" value="Anti-sigma-factor_SerPK"/>
</dbReference>
<evidence type="ECO:0000256" key="5">
    <source>
        <dbReference type="ARBA" id="ARBA00022840"/>
    </source>
</evidence>
<keyword evidence="8" id="KW-1185">Reference proteome</keyword>
<gene>
    <name evidence="7" type="ORF">IMZ08_12740</name>
</gene>
<accession>A0ABR9QK96</accession>
<comment type="caution">
    <text evidence="7">The sequence shown here is derived from an EMBL/GenBank/DDBJ whole genome shotgun (WGS) entry which is preliminary data.</text>
</comment>
<evidence type="ECO:0000256" key="1">
    <source>
        <dbReference type="ARBA" id="ARBA00022527"/>
    </source>
</evidence>
<dbReference type="InterPro" id="IPR036890">
    <property type="entry name" value="HATPase_C_sf"/>
</dbReference>
<keyword evidence="5 7" id="KW-0067">ATP-binding</keyword>
<keyword evidence="1" id="KW-0723">Serine/threonine-protein kinase</keyword>
<evidence type="ECO:0000256" key="4">
    <source>
        <dbReference type="ARBA" id="ARBA00022777"/>
    </source>
</evidence>
<dbReference type="InterPro" id="IPR003594">
    <property type="entry name" value="HATPase_dom"/>
</dbReference>
<dbReference type="EMBL" id="JADCLJ010000020">
    <property type="protein sequence ID" value="MBE4908928.1"/>
    <property type="molecule type" value="Genomic_DNA"/>
</dbReference>
<evidence type="ECO:0000256" key="3">
    <source>
        <dbReference type="ARBA" id="ARBA00022741"/>
    </source>
</evidence>
<dbReference type="GO" id="GO:0005524">
    <property type="term" value="F:ATP binding"/>
    <property type="evidence" value="ECO:0007669"/>
    <property type="project" value="UniProtKB-KW"/>
</dbReference>